<dbReference type="InterPro" id="IPR000917">
    <property type="entry name" value="Sulfatase_N"/>
</dbReference>
<keyword evidence="3" id="KW-0479">Metal-binding</keyword>
<feature type="non-terminal residue" evidence="7">
    <location>
        <position position="1"/>
    </location>
</feature>
<dbReference type="InterPro" id="IPR047115">
    <property type="entry name" value="ARSB"/>
</dbReference>
<dbReference type="InterPro" id="IPR017850">
    <property type="entry name" value="Alkaline_phosphatase_core_sf"/>
</dbReference>
<evidence type="ECO:0000256" key="5">
    <source>
        <dbReference type="ARBA" id="ARBA00023180"/>
    </source>
</evidence>
<evidence type="ECO:0000256" key="2">
    <source>
        <dbReference type="ARBA" id="ARBA00008779"/>
    </source>
</evidence>
<name>A0AAD7ZH09_DIPPU</name>
<comment type="cofactor">
    <cofactor evidence="1">
        <name>Ca(2+)</name>
        <dbReference type="ChEBI" id="CHEBI:29108"/>
    </cofactor>
</comment>
<dbReference type="AlphaFoldDB" id="A0AAD7ZH09"/>
<dbReference type="SUPFAM" id="SSF53649">
    <property type="entry name" value="Alkaline phosphatase-like"/>
    <property type="match status" value="1"/>
</dbReference>
<dbReference type="GO" id="GO:0008484">
    <property type="term" value="F:sulfuric ester hydrolase activity"/>
    <property type="evidence" value="ECO:0007669"/>
    <property type="project" value="InterPro"/>
</dbReference>
<accession>A0AAD7ZH09</accession>
<evidence type="ECO:0000256" key="3">
    <source>
        <dbReference type="ARBA" id="ARBA00022723"/>
    </source>
</evidence>
<keyword evidence="5" id="KW-0325">Glycoprotein</keyword>
<evidence type="ECO:0000313" key="7">
    <source>
        <dbReference type="EMBL" id="KAJ9580505.1"/>
    </source>
</evidence>
<keyword evidence="4" id="KW-0106">Calcium</keyword>
<proteinExistence type="inferred from homology"/>
<dbReference type="Pfam" id="PF00884">
    <property type="entry name" value="Sulfatase"/>
    <property type="match status" value="1"/>
</dbReference>
<feature type="domain" description="Sulfatase N-terminal" evidence="6">
    <location>
        <begin position="42"/>
        <end position="216"/>
    </location>
</feature>
<dbReference type="Gene3D" id="3.40.720.10">
    <property type="entry name" value="Alkaline Phosphatase, subunit A"/>
    <property type="match status" value="1"/>
</dbReference>
<dbReference type="Gene3D" id="3.30.1120.10">
    <property type="match status" value="1"/>
</dbReference>
<dbReference type="PANTHER" id="PTHR10342:SF264">
    <property type="entry name" value="MIP05773P-RELATED"/>
    <property type="match status" value="1"/>
</dbReference>
<organism evidence="7 8">
    <name type="scientific">Diploptera punctata</name>
    <name type="common">Pacific beetle cockroach</name>
    <dbReference type="NCBI Taxonomy" id="6984"/>
    <lineage>
        <taxon>Eukaryota</taxon>
        <taxon>Metazoa</taxon>
        <taxon>Ecdysozoa</taxon>
        <taxon>Arthropoda</taxon>
        <taxon>Hexapoda</taxon>
        <taxon>Insecta</taxon>
        <taxon>Pterygota</taxon>
        <taxon>Neoptera</taxon>
        <taxon>Polyneoptera</taxon>
        <taxon>Dictyoptera</taxon>
        <taxon>Blattodea</taxon>
        <taxon>Blaberoidea</taxon>
        <taxon>Blaberidae</taxon>
        <taxon>Diplopterinae</taxon>
        <taxon>Diploptera</taxon>
    </lineage>
</organism>
<evidence type="ECO:0000313" key="8">
    <source>
        <dbReference type="Proteomes" id="UP001233999"/>
    </source>
</evidence>
<sequence length="407" mass="45511">KTNTINCKYLGLDSSLYIHFWFTLHFSSQYRMANGTLQGLDFRRNTSVASDLSGRYATDVFTEEAVRIIQEHDTSAPLFLYLAHLACHAGNDGKLLEAPQEIIDKFPHIIEPNRKTYAAMIAKLDESVGEVVKALQEAEILNNSIIVFMSDNGAPTIDVMYQNWGSNYPFRGTKSTQWEGGVRNPAIIWSPLFTPRVSQELMHVTDWLPTLYSAAGGSQLDAQLDGVDQWPALLQSGDSPRSNVLLELDEVNQIYSFRQNNWKIVNGSLGGGALDGYLGDNGHTSDNPEYNVTAVLQSNVGTTLEELSGNNLLEDDVLKIREQVTVICPEQENVMPCNPVDTPCIFNLTSDPCETNNLAEAYPEVLEEMTQHISLFLRTLVNQTNQYNDLAADPRNFNNVWTPWVIE</sequence>
<reference evidence="7" key="1">
    <citation type="journal article" date="2023" name="IScience">
        <title>Live-bearing cockroach genome reveals convergent evolutionary mechanisms linked to viviparity in insects and beyond.</title>
        <authorList>
            <person name="Fouks B."/>
            <person name="Harrison M.C."/>
            <person name="Mikhailova A.A."/>
            <person name="Marchal E."/>
            <person name="English S."/>
            <person name="Carruthers M."/>
            <person name="Jennings E.C."/>
            <person name="Chiamaka E.L."/>
            <person name="Frigard R.A."/>
            <person name="Pippel M."/>
            <person name="Attardo G.M."/>
            <person name="Benoit J.B."/>
            <person name="Bornberg-Bauer E."/>
            <person name="Tobe S.S."/>
        </authorList>
    </citation>
    <scope>NUCLEOTIDE SEQUENCE</scope>
    <source>
        <strain evidence="7">Stay&amp;Tobe</strain>
    </source>
</reference>
<dbReference type="GO" id="GO:0046872">
    <property type="term" value="F:metal ion binding"/>
    <property type="evidence" value="ECO:0007669"/>
    <property type="project" value="UniProtKB-KW"/>
</dbReference>
<evidence type="ECO:0000256" key="4">
    <source>
        <dbReference type="ARBA" id="ARBA00022837"/>
    </source>
</evidence>
<evidence type="ECO:0000259" key="6">
    <source>
        <dbReference type="Pfam" id="PF00884"/>
    </source>
</evidence>
<dbReference type="PANTHER" id="PTHR10342">
    <property type="entry name" value="ARYLSULFATASE"/>
    <property type="match status" value="1"/>
</dbReference>
<dbReference type="EMBL" id="JASPKZ010008299">
    <property type="protein sequence ID" value="KAJ9580505.1"/>
    <property type="molecule type" value="Genomic_DNA"/>
</dbReference>
<evidence type="ECO:0000256" key="1">
    <source>
        <dbReference type="ARBA" id="ARBA00001913"/>
    </source>
</evidence>
<comment type="similarity">
    <text evidence="2">Belongs to the sulfatase family.</text>
</comment>
<reference evidence="7" key="2">
    <citation type="submission" date="2023-05" db="EMBL/GenBank/DDBJ databases">
        <authorList>
            <person name="Fouks B."/>
        </authorList>
    </citation>
    <scope>NUCLEOTIDE SEQUENCE</scope>
    <source>
        <strain evidence="7">Stay&amp;Tobe</strain>
        <tissue evidence="7">Testes</tissue>
    </source>
</reference>
<comment type="caution">
    <text evidence="7">The sequence shown here is derived from an EMBL/GenBank/DDBJ whole genome shotgun (WGS) entry which is preliminary data.</text>
</comment>
<keyword evidence="8" id="KW-1185">Reference proteome</keyword>
<dbReference type="Proteomes" id="UP001233999">
    <property type="component" value="Unassembled WGS sequence"/>
</dbReference>
<gene>
    <name evidence="7" type="ORF">L9F63_024314</name>
</gene>
<protein>
    <recommendedName>
        <fullName evidence="6">Sulfatase N-terminal domain-containing protein</fullName>
    </recommendedName>
</protein>